<dbReference type="AlphaFoldDB" id="A0A318KTK1"/>
<organism evidence="1 2">
    <name type="scientific">Rivihabitans pingtungensis</name>
    <dbReference type="NCBI Taxonomy" id="1054498"/>
    <lineage>
        <taxon>Bacteria</taxon>
        <taxon>Pseudomonadati</taxon>
        <taxon>Pseudomonadota</taxon>
        <taxon>Betaproteobacteria</taxon>
        <taxon>Neisseriales</taxon>
        <taxon>Aquaspirillaceae</taxon>
        <taxon>Rivihabitans</taxon>
    </lineage>
</organism>
<dbReference type="Proteomes" id="UP000247555">
    <property type="component" value="Unassembled WGS sequence"/>
</dbReference>
<reference evidence="1 2" key="1">
    <citation type="submission" date="2018-05" db="EMBL/GenBank/DDBJ databases">
        <title>Genomic Encyclopedia of Type Strains, Phase IV (KMG-IV): sequencing the most valuable type-strain genomes for metagenomic binning, comparative biology and taxonomic classification.</title>
        <authorList>
            <person name="Goeker M."/>
        </authorList>
    </citation>
    <scope>NUCLEOTIDE SEQUENCE [LARGE SCALE GENOMIC DNA]</scope>
    <source>
        <strain evidence="1 2">DSM 29661</strain>
    </source>
</reference>
<gene>
    <name evidence="1" type="ORF">DFR34_10239</name>
</gene>
<comment type="caution">
    <text evidence="1">The sequence shown here is derived from an EMBL/GenBank/DDBJ whole genome shotgun (WGS) entry which is preliminary data.</text>
</comment>
<dbReference type="OrthoDB" id="316630at2"/>
<proteinExistence type="predicted"/>
<dbReference type="EMBL" id="QJKI01000002">
    <property type="protein sequence ID" value="PXX81204.1"/>
    <property type="molecule type" value="Genomic_DNA"/>
</dbReference>
<sequence length="91" mass="10633">MRDKIHIEQNHDHIGGNFKWEIEPTCKCGKIKDATEEKFVFVSNFTNRGFNQFYMMPVTADGYLFRDDGVQISHCPWCGDEIKGKKKYPSK</sequence>
<accession>A0A318KTK1</accession>
<name>A0A318KTK1_9NEIS</name>
<protein>
    <submittedName>
        <fullName evidence="1">Uncharacterized protein</fullName>
    </submittedName>
</protein>
<dbReference type="RefSeq" id="WP_146215033.1">
    <property type="nucleotide sequence ID" value="NZ_QJKI01000002.1"/>
</dbReference>
<evidence type="ECO:0000313" key="1">
    <source>
        <dbReference type="EMBL" id="PXX81204.1"/>
    </source>
</evidence>
<evidence type="ECO:0000313" key="2">
    <source>
        <dbReference type="Proteomes" id="UP000247555"/>
    </source>
</evidence>
<keyword evidence="2" id="KW-1185">Reference proteome</keyword>